<accession>A0ABR5SG59</accession>
<protein>
    <submittedName>
        <fullName evidence="1">Uncharacterized protein</fullName>
    </submittedName>
</protein>
<name>A0ABR5SG59_9BACT</name>
<keyword evidence="2" id="KW-1185">Reference proteome</keyword>
<gene>
    <name evidence="1" type="ORF">ASN18_1320</name>
</gene>
<evidence type="ECO:0000313" key="1">
    <source>
        <dbReference type="EMBL" id="KWT87643.1"/>
    </source>
</evidence>
<organism evidence="1 2">
    <name type="scientific">Candidatus Magnetominusculus xianensis</name>
    <dbReference type="NCBI Taxonomy" id="1748249"/>
    <lineage>
        <taxon>Bacteria</taxon>
        <taxon>Pseudomonadati</taxon>
        <taxon>Nitrospirota</taxon>
        <taxon>Nitrospiria</taxon>
        <taxon>Nitrospirales</taxon>
        <taxon>Nitrospiraceae</taxon>
        <taxon>Candidatus Magnetominusculus</taxon>
    </lineage>
</organism>
<dbReference type="EMBL" id="LNQR01000049">
    <property type="protein sequence ID" value="KWT87643.1"/>
    <property type="molecule type" value="Genomic_DNA"/>
</dbReference>
<proteinExistence type="predicted"/>
<dbReference type="Proteomes" id="UP000060487">
    <property type="component" value="Unassembled WGS sequence"/>
</dbReference>
<evidence type="ECO:0000313" key="2">
    <source>
        <dbReference type="Proteomes" id="UP000060487"/>
    </source>
</evidence>
<sequence length="161" mass="17869">MLKITVIDKDSKEIYMVEYPDVSENKRIEDVIYKAIGDAIASIKKITSPAPVNSYAAKIHEAANQVNGVSDWSGDVQISVQLKSYQAKDFGNCSLSICHISDITDRVSNIRLMLDNAHQKYNNEIDFEYDASTAEGQIAQQLAAASNCLDCALFLLKNNEF</sequence>
<dbReference type="RefSeq" id="WP_085051951.1">
    <property type="nucleotide sequence ID" value="NZ_LNQR01000049.1"/>
</dbReference>
<reference evidence="1 2" key="1">
    <citation type="submission" date="2015-11" db="EMBL/GenBank/DDBJ databases">
        <authorList>
            <person name="Lin W."/>
        </authorList>
    </citation>
    <scope>NUCLEOTIDE SEQUENCE [LARGE SCALE GENOMIC DNA]</scope>
    <source>
        <strain evidence="1 2">HCH-1</strain>
    </source>
</reference>
<comment type="caution">
    <text evidence="1">The sequence shown here is derived from an EMBL/GenBank/DDBJ whole genome shotgun (WGS) entry which is preliminary data.</text>
</comment>